<dbReference type="InterPro" id="IPR016667">
    <property type="entry name" value="Caps_polysacc_synth_CpsB/CapC"/>
</dbReference>
<evidence type="ECO:0000256" key="2">
    <source>
        <dbReference type="ARBA" id="ARBA00022801"/>
    </source>
</evidence>
<dbReference type="EC" id="3.1.3.48" evidence="5"/>
<comment type="similarity">
    <text evidence="1 5">Belongs to the metallo-dependent hydrolases superfamily. CpsB/CapC family.</text>
</comment>
<dbReference type="GO" id="GO:0030145">
    <property type="term" value="F:manganese ion binding"/>
    <property type="evidence" value="ECO:0007669"/>
    <property type="project" value="UniProtKB-UniRule"/>
</dbReference>
<keyword evidence="7" id="KW-1185">Reference proteome</keyword>
<evidence type="ECO:0000256" key="3">
    <source>
        <dbReference type="ARBA" id="ARBA00022912"/>
    </source>
</evidence>
<dbReference type="RefSeq" id="WP_166162693.1">
    <property type="nucleotide sequence ID" value="NZ_CP049740.1"/>
</dbReference>
<dbReference type="EMBL" id="CP049740">
    <property type="protein sequence ID" value="QII82429.1"/>
    <property type="molecule type" value="Genomic_DNA"/>
</dbReference>
<accession>A0A6G7KAY5</accession>
<evidence type="ECO:0000256" key="1">
    <source>
        <dbReference type="ARBA" id="ARBA00005750"/>
    </source>
</evidence>
<protein>
    <recommendedName>
        <fullName evidence="5">Tyrosine-protein phosphatase</fullName>
        <ecNumber evidence="5">3.1.3.48</ecNumber>
    </recommendedName>
</protein>
<reference evidence="6 7" key="1">
    <citation type="journal article" date="2017" name="Int. J. Syst. Evol. Microbiol.">
        <title>Jeotgalibaca porci sp. nov. and Jeotgalibaca arthritidis sp. nov., isolated from pigs, and emended description of the genus Jeotgalibaca.</title>
        <authorList>
            <person name="Zamora L."/>
            <person name="Perez-Sancho M."/>
            <person name="Dominguez L."/>
            <person name="Fernandez-Garayzabal J.F."/>
            <person name="Vela A.I."/>
        </authorList>
    </citation>
    <scope>NUCLEOTIDE SEQUENCE [LARGE SCALE GENOMIC DNA]</scope>
    <source>
        <strain evidence="6 7">CECT 9157</strain>
    </source>
</reference>
<dbReference type="AlphaFoldDB" id="A0A6G7KAY5"/>
<evidence type="ECO:0000256" key="5">
    <source>
        <dbReference type="PIRNR" id="PIRNR016557"/>
    </source>
</evidence>
<organism evidence="6 7">
    <name type="scientific">Jeotgalibaca arthritidis</name>
    <dbReference type="NCBI Taxonomy" id="1868794"/>
    <lineage>
        <taxon>Bacteria</taxon>
        <taxon>Bacillati</taxon>
        <taxon>Bacillota</taxon>
        <taxon>Bacilli</taxon>
        <taxon>Lactobacillales</taxon>
        <taxon>Carnobacteriaceae</taxon>
        <taxon>Jeotgalibaca</taxon>
    </lineage>
</organism>
<dbReference type="PANTHER" id="PTHR39181">
    <property type="entry name" value="TYROSINE-PROTEIN PHOSPHATASE YWQE"/>
    <property type="match status" value="1"/>
</dbReference>
<dbReference type="GO" id="GO:0004725">
    <property type="term" value="F:protein tyrosine phosphatase activity"/>
    <property type="evidence" value="ECO:0007669"/>
    <property type="project" value="UniProtKB-UniRule"/>
</dbReference>
<evidence type="ECO:0000313" key="6">
    <source>
        <dbReference type="EMBL" id="QII82429.1"/>
    </source>
</evidence>
<proteinExistence type="inferred from homology"/>
<dbReference type="InterPro" id="IPR016195">
    <property type="entry name" value="Pol/histidinol_Pase-like"/>
</dbReference>
<dbReference type="Proteomes" id="UP000501451">
    <property type="component" value="Chromosome"/>
</dbReference>
<evidence type="ECO:0000313" key="7">
    <source>
        <dbReference type="Proteomes" id="UP000501451"/>
    </source>
</evidence>
<dbReference type="PANTHER" id="PTHR39181:SF1">
    <property type="entry name" value="TYROSINE-PROTEIN PHOSPHATASE YWQE"/>
    <property type="match status" value="1"/>
</dbReference>
<dbReference type="Gene3D" id="3.20.20.140">
    <property type="entry name" value="Metal-dependent hydrolases"/>
    <property type="match status" value="1"/>
</dbReference>
<dbReference type="Pfam" id="PF19567">
    <property type="entry name" value="CpsB_CapC"/>
    <property type="match status" value="1"/>
</dbReference>
<dbReference type="KEGG" id="jar:G7057_08265"/>
<name>A0A6G7KAY5_9LACT</name>
<dbReference type="SUPFAM" id="SSF89550">
    <property type="entry name" value="PHP domain-like"/>
    <property type="match status" value="1"/>
</dbReference>
<keyword evidence="3 5" id="KW-0904">Protein phosphatase</keyword>
<sequence length="257" mass="29311">MIDIHSHILHGIDDGARSLEDSLAMAELAVAEGITHILATPHHKNGKFENIKYDIIKHVNDLQDELDKRHIDLTVFPGQEVRLYGEVLDDIEKDEILFTDEGNHYLLIEFPTMTIPAYAETLFFQIQQNGITPVIVHPERNQEIIDNPDRLLEFVERGAVAQLTASSYIGVFGKEIAKLSSQLIEANLVHVLASDAHNTRGRSFNMKEAFRKMEKEFGYEKTIMFKQNAKDLINGDMLQLLTPTEVSKKRKKRFGLF</sequence>
<gene>
    <name evidence="6" type="ORF">G7057_08265</name>
</gene>
<dbReference type="PIRSF" id="PIRSF016557">
    <property type="entry name" value="Caps_synth_CpsB"/>
    <property type="match status" value="1"/>
</dbReference>
<keyword evidence="2 5" id="KW-0378">Hydrolase</keyword>
<evidence type="ECO:0000256" key="4">
    <source>
        <dbReference type="ARBA" id="ARBA00051722"/>
    </source>
</evidence>
<comment type="catalytic activity">
    <reaction evidence="4 5">
        <text>O-phospho-L-tyrosyl-[protein] + H2O = L-tyrosyl-[protein] + phosphate</text>
        <dbReference type="Rhea" id="RHEA:10684"/>
        <dbReference type="Rhea" id="RHEA-COMP:10136"/>
        <dbReference type="Rhea" id="RHEA-COMP:20101"/>
        <dbReference type="ChEBI" id="CHEBI:15377"/>
        <dbReference type="ChEBI" id="CHEBI:43474"/>
        <dbReference type="ChEBI" id="CHEBI:46858"/>
        <dbReference type="ChEBI" id="CHEBI:61978"/>
        <dbReference type="EC" id="3.1.3.48"/>
    </reaction>
</comment>